<keyword evidence="2" id="KW-1185">Reference proteome</keyword>
<comment type="caution">
    <text evidence="1">The sequence shown here is derived from an EMBL/GenBank/DDBJ whole genome shotgun (WGS) entry which is preliminary data.</text>
</comment>
<organism evidence="1 2">
    <name type="scientific">Polarella glacialis</name>
    <name type="common">Dinoflagellate</name>
    <dbReference type="NCBI Taxonomy" id="89957"/>
    <lineage>
        <taxon>Eukaryota</taxon>
        <taxon>Sar</taxon>
        <taxon>Alveolata</taxon>
        <taxon>Dinophyceae</taxon>
        <taxon>Suessiales</taxon>
        <taxon>Suessiaceae</taxon>
        <taxon>Polarella</taxon>
    </lineage>
</organism>
<evidence type="ECO:0000313" key="2">
    <source>
        <dbReference type="Proteomes" id="UP000654075"/>
    </source>
</evidence>
<reference evidence="1" key="1">
    <citation type="submission" date="2021-02" db="EMBL/GenBank/DDBJ databases">
        <authorList>
            <person name="Dougan E. K."/>
            <person name="Rhodes N."/>
            <person name="Thang M."/>
            <person name="Chan C."/>
        </authorList>
    </citation>
    <scope>NUCLEOTIDE SEQUENCE</scope>
</reference>
<gene>
    <name evidence="1" type="ORF">PGLA1383_LOCUS43513</name>
</gene>
<evidence type="ECO:0000313" key="1">
    <source>
        <dbReference type="EMBL" id="CAE8626605.1"/>
    </source>
</evidence>
<dbReference type="Proteomes" id="UP000654075">
    <property type="component" value="Unassembled WGS sequence"/>
</dbReference>
<protein>
    <submittedName>
        <fullName evidence="1">Uncharacterized protein</fullName>
    </submittedName>
</protein>
<feature type="non-terminal residue" evidence="1">
    <location>
        <position position="107"/>
    </location>
</feature>
<dbReference type="AlphaFoldDB" id="A0A813GJK3"/>
<dbReference type="EMBL" id="CAJNNV010028995">
    <property type="protein sequence ID" value="CAE8626605.1"/>
    <property type="molecule type" value="Genomic_DNA"/>
</dbReference>
<accession>A0A813GJK3</accession>
<name>A0A813GJK3_POLGL</name>
<sequence>SPGTGGHRSFSVESEVETGLKHFLASGVAPSPLRGGLRGAAEVVRGSCKDFGGGKVQSLRLGDLRSLLRRFLERGLLMYLGHDLVVTQVLIDEFQEQQKPVRTFSSI</sequence>
<proteinExistence type="predicted"/>